<evidence type="ECO:0000259" key="1">
    <source>
        <dbReference type="PROSITE" id="PS51186"/>
    </source>
</evidence>
<protein>
    <submittedName>
        <fullName evidence="2">Histone acetyltransferase HPA2 and related acetyltransferases</fullName>
    </submittedName>
</protein>
<gene>
    <name evidence="2" type="ORF">JCM19240_3679</name>
</gene>
<evidence type="ECO:0000313" key="3">
    <source>
        <dbReference type="Proteomes" id="UP000029224"/>
    </source>
</evidence>
<dbReference type="OrthoDB" id="9803233at2"/>
<dbReference type="Pfam" id="PF00583">
    <property type="entry name" value="Acetyltransf_1"/>
    <property type="match status" value="1"/>
</dbReference>
<dbReference type="Gene3D" id="3.40.630.30">
    <property type="match status" value="1"/>
</dbReference>
<keyword evidence="3" id="KW-1185">Reference proteome</keyword>
<dbReference type="CDD" id="cd04301">
    <property type="entry name" value="NAT_SF"/>
    <property type="match status" value="1"/>
</dbReference>
<dbReference type="GO" id="GO:0016747">
    <property type="term" value="F:acyltransferase activity, transferring groups other than amino-acyl groups"/>
    <property type="evidence" value="ECO:0007669"/>
    <property type="project" value="InterPro"/>
</dbReference>
<evidence type="ECO:0000313" key="2">
    <source>
        <dbReference type="EMBL" id="GAL35309.1"/>
    </source>
</evidence>
<dbReference type="InterPro" id="IPR000182">
    <property type="entry name" value="GNAT_dom"/>
</dbReference>
<dbReference type="AlphaFoldDB" id="A0A090T967"/>
<reference evidence="2 3" key="1">
    <citation type="submission" date="2014-09" db="EMBL/GenBank/DDBJ databases">
        <title>Vibrio maritimus JCM 19240. (C210) whole genome shotgun sequence.</title>
        <authorList>
            <person name="Sawabe T."/>
            <person name="Meirelles P."/>
            <person name="Nakanishi M."/>
            <person name="Sayaka M."/>
            <person name="Hattori M."/>
            <person name="Ohkuma M."/>
        </authorList>
    </citation>
    <scope>NUCLEOTIDE SEQUENCE [LARGE SCALE GENOMIC DNA]</scope>
    <source>
        <strain evidence="2 3">JCM 19240</strain>
    </source>
</reference>
<dbReference type="PROSITE" id="PS51186">
    <property type="entry name" value="GNAT"/>
    <property type="match status" value="1"/>
</dbReference>
<dbReference type="InterPro" id="IPR016181">
    <property type="entry name" value="Acyl_CoA_acyltransferase"/>
</dbReference>
<sequence>MLRLLQLTDKEKMLELVNKTQMFEAEELSFIADTFEEESSEAIWFGKFDNELMIGVAYCLPMEMTNATWNVLMLLVDPKHHRSGIGRDLMQLMESTLTKQGQRLLIVETSSTDDFQTARSFYSAIGYAQQGAIEHYYDDNDHKITFIKRL</sequence>
<dbReference type="Proteomes" id="UP000029224">
    <property type="component" value="Unassembled WGS sequence"/>
</dbReference>
<comment type="caution">
    <text evidence="2">The sequence shown here is derived from an EMBL/GenBank/DDBJ whole genome shotgun (WGS) entry which is preliminary data.</text>
</comment>
<feature type="domain" description="N-acetyltransferase" evidence="1">
    <location>
        <begin position="1"/>
        <end position="150"/>
    </location>
</feature>
<keyword evidence="2" id="KW-0808">Transferase</keyword>
<reference evidence="2 3" key="2">
    <citation type="submission" date="2014-09" db="EMBL/GenBank/DDBJ databases">
        <authorList>
            <consortium name="NBRP consortium"/>
            <person name="Sawabe T."/>
            <person name="Meirelles P."/>
            <person name="Nakanishi M."/>
            <person name="Sayaka M."/>
            <person name="Hattori M."/>
            <person name="Ohkuma M."/>
        </authorList>
    </citation>
    <scope>NUCLEOTIDE SEQUENCE [LARGE SCALE GENOMIC DNA]</scope>
    <source>
        <strain evidence="2 3">JCM 19240</strain>
    </source>
</reference>
<proteinExistence type="predicted"/>
<dbReference type="SUPFAM" id="SSF55729">
    <property type="entry name" value="Acyl-CoA N-acyltransferases (Nat)"/>
    <property type="match status" value="1"/>
</dbReference>
<organism evidence="2 3">
    <name type="scientific">Vibrio maritimus</name>
    <dbReference type="NCBI Taxonomy" id="990268"/>
    <lineage>
        <taxon>Bacteria</taxon>
        <taxon>Pseudomonadati</taxon>
        <taxon>Pseudomonadota</taxon>
        <taxon>Gammaproteobacteria</taxon>
        <taxon>Vibrionales</taxon>
        <taxon>Vibrionaceae</taxon>
        <taxon>Vibrio</taxon>
    </lineage>
</organism>
<name>A0A090T967_9VIBR</name>
<accession>A0A090T967</accession>
<dbReference type="EMBL" id="BBMT01000006">
    <property type="protein sequence ID" value="GAL35309.1"/>
    <property type="molecule type" value="Genomic_DNA"/>
</dbReference>